<dbReference type="PIRSF" id="PIRSF018153">
    <property type="entry name" value="Glyco_trans_15"/>
    <property type="match status" value="1"/>
</dbReference>
<dbReference type="GO" id="GO:0005794">
    <property type="term" value="C:Golgi apparatus"/>
    <property type="evidence" value="ECO:0007669"/>
    <property type="project" value="TreeGrafter"/>
</dbReference>
<sequence>MQPLTYYNSYNERVCLPENYLQKQPPVKKAKAAIVVLTRNNEKDAITETIVNFEDKFNKNFNYPYVFLNNEAFDETFKNAIRAVVLPETEVKFGLIPQEHWDYPEWVDEQKAAKARQEMDRNGVYFGGLESYHHMCRYYSGFFYKHPLLDEYDWYWRVEPGAKFYCDITYDPFLYMEKHNKQYGFVITLTKLPSTIVSLWNHVLDYAKTRHIDVNNKKLAFPYFLDKNGDYNMCHFWSNFEIASLNLWRSPAYRDFFDYLDKTGNFFYERWGDAVHSLAAGLFLDTDQIHYFEDFGYQYDLYRHCPSEQSQLGCRCDCPAGTNNQSIDHDQNWDTCLPNWKTWVKSDKARKAEWDFSYLEAYLPS</sequence>
<dbReference type="GO" id="GO:0000032">
    <property type="term" value="P:cell wall mannoprotein biosynthetic process"/>
    <property type="evidence" value="ECO:0007669"/>
    <property type="project" value="TreeGrafter"/>
</dbReference>
<dbReference type="STRING" id="1220926.S2IYR2"/>
<proteinExistence type="inferred from homology"/>
<evidence type="ECO:0000256" key="2">
    <source>
        <dbReference type="ARBA" id="ARBA00022679"/>
    </source>
</evidence>
<dbReference type="Pfam" id="PF01793">
    <property type="entry name" value="Glyco_transf_15"/>
    <property type="match status" value="1"/>
</dbReference>
<evidence type="ECO:0000313" key="4">
    <source>
        <dbReference type="EMBL" id="EPB82921.1"/>
    </source>
</evidence>
<dbReference type="InParanoid" id="S2IYR2"/>
<dbReference type="GO" id="GO:0016020">
    <property type="term" value="C:membrane"/>
    <property type="evidence" value="ECO:0007669"/>
    <property type="project" value="InterPro"/>
</dbReference>
<dbReference type="InterPro" id="IPR029044">
    <property type="entry name" value="Nucleotide-diphossugar_trans"/>
</dbReference>
<keyword evidence="2 4" id="KW-0808">Transferase</keyword>
<comment type="similarity">
    <text evidence="1">Belongs to the glycosyltransferase 15 family.</text>
</comment>
<dbReference type="FunFam" id="3.90.550.10:FF:000051">
    <property type="entry name" value="Alpha-1,2-mannosyltransferase (Ktr4)"/>
    <property type="match status" value="1"/>
</dbReference>
<dbReference type="Gene3D" id="3.90.550.10">
    <property type="entry name" value="Spore Coat Polysaccharide Biosynthesis Protein SpsA, Chain A"/>
    <property type="match status" value="1"/>
</dbReference>
<dbReference type="InterPro" id="IPR002685">
    <property type="entry name" value="Glyco_trans_15"/>
</dbReference>
<dbReference type="OMA" id="RNHPGYC"/>
<evidence type="ECO:0000256" key="3">
    <source>
        <dbReference type="PIRSR" id="PIRSR018153-1"/>
    </source>
</evidence>
<feature type="active site" description="Nucleophile" evidence="3">
    <location>
        <position position="241"/>
    </location>
</feature>
<evidence type="ECO:0000256" key="1">
    <source>
        <dbReference type="ARBA" id="ARBA00007677"/>
    </source>
</evidence>
<dbReference type="VEuPathDB" id="FungiDB:HMPREF1544_10315"/>
<dbReference type="OrthoDB" id="439943at2759"/>
<name>S2IYR2_MUCC1</name>
<dbReference type="EMBL" id="KE124092">
    <property type="protein sequence ID" value="EPB82921.1"/>
    <property type="molecule type" value="Genomic_DNA"/>
</dbReference>
<organism evidence="4 5">
    <name type="scientific">Mucor circinelloides f. circinelloides (strain 1006PhL)</name>
    <name type="common">Mucormycosis agent</name>
    <name type="synonym">Calyptromyces circinelloides</name>
    <dbReference type="NCBI Taxonomy" id="1220926"/>
    <lineage>
        <taxon>Eukaryota</taxon>
        <taxon>Fungi</taxon>
        <taxon>Fungi incertae sedis</taxon>
        <taxon>Mucoromycota</taxon>
        <taxon>Mucoromycotina</taxon>
        <taxon>Mucoromycetes</taxon>
        <taxon>Mucorales</taxon>
        <taxon>Mucorineae</taxon>
        <taxon>Mucoraceae</taxon>
        <taxon>Mucor</taxon>
    </lineage>
</organism>
<dbReference type="GO" id="GO:0006487">
    <property type="term" value="P:protein N-linked glycosylation"/>
    <property type="evidence" value="ECO:0007669"/>
    <property type="project" value="TreeGrafter"/>
</dbReference>
<gene>
    <name evidence="4" type="ORF">HMPREF1544_10315</name>
</gene>
<dbReference type="PANTHER" id="PTHR31121:SF2">
    <property type="entry name" value="MANNOSYLTRANSFERASE KTR5-RELATED"/>
    <property type="match status" value="1"/>
</dbReference>
<protein>
    <submittedName>
        <fullName evidence="4">Alpha 1,2-mannosyltransferase</fullName>
    </submittedName>
</protein>
<dbReference type="GO" id="GO:0000026">
    <property type="term" value="F:alpha-1,2-mannosyltransferase activity"/>
    <property type="evidence" value="ECO:0007669"/>
    <property type="project" value="TreeGrafter"/>
</dbReference>
<accession>S2IYR2</accession>
<evidence type="ECO:0000313" key="5">
    <source>
        <dbReference type="Proteomes" id="UP000014254"/>
    </source>
</evidence>
<dbReference type="Proteomes" id="UP000014254">
    <property type="component" value="Unassembled WGS sequence"/>
</dbReference>
<reference evidence="5" key="1">
    <citation type="submission" date="2013-05" db="EMBL/GenBank/DDBJ databases">
        <title>The Genome sequence of Mucor circinelloides f. circinelloides 1006PhL.</title>
        <authorList>
            <consortium name="The Broad Institute Genomics Platform"/>
            <person name="Cuomo C."/>
            <person name="Earl A."/>
            <person name="Findley K."/>
            <person name="Lee S.C."/>
            <person name="Walker B."/>
            <person name="Young S."/>
            <person name="Zeng Q."/>
            <person name="Gargeya S."/>
            <person name="Fitzgerald M."/>
            <person name="Haas B."/>
            <person name="Abouelleil A."/>
            <person name="Allen A.W."/>
            <person name="Alvarado L."/>
            <person name="Arachchi H.M."/>
            <person name="Berlin A.M."/>
            <person name="Chapman S.B."/>
            <person name="Gainer-Dewar J."/>
            <person name="Goldberg J."/>
            <person name="Griggs A."/>
            <person name="Gujja S."/>
            <person name="Hansen M."/>
            <person name="Howarth C."/>
            <person name="Imamovic A."/>
            <person name="Ireland A."/>
            <person name="Larimer J."/>
            <person name="McCowan C."/>
            <person name="Murphy C."/>
            <person name="Pearson M."/>
            <person name="Poon T.W."/>
            <person name="Priest M."/>
            <person name="Roberts A."/>
            <person name="Saif S."/>
            <person name="Shea T."/>
            <person name="Sisk P."/>
            <person name="Sykes S."/>
            <person name="Wortman J."/>
            <person name="Nusbaum C."/>
            <person name="Birren B."/>
        </authorList>
    </citation>
    <scope>NUCLEOTIDE SEQUENCE [LARGE SCALE GENOMIC DNA]</scope>
    <source>
        <strain evidence="5">1006PhL</strain>
    </source>
</reference>
<keyword evidence="5" id="KW-1185">Reference proteome</keyword>
<dbReference type="AlphaFoldDB" id="S2IYR2"/>
<dbReference type="eggNOG" id="KOG4472">
    <property type="taxonomic scope" value="Eukaryota"/>
</dbReference>
<keyword evidence="4" id="KW-0328">Glycosyltransferase</keyword>
<dbReference type="SUPFAM" id="SSF53448">
    <property type="entry name" value="Nucleotide-diphospho-sugar transferases"/>
    <property type="match status" value="1"/>
</dbReference>
<dbReference type="PANTHER" id="PTHR31121">
    <property type="entry name" value="ALPHA-1,2 MANNOSYLTRANSFERASE KTR1"/>
    <property type="match status" value="1"/>
</dbReference>